<dbReference type="EMBL" id="JAASQJ010000004">
    <property type="protein sequence ID" value="NIJ54750.1"/>
    <property type="molecule type" value="Genomic_DNA"/>
</dbReference>
<dbReference type="RefSeq" id="WP_167273576.1">
    <property type="nucleotide sequence ID" value="NZ_JAASQJ010000004.1"/>
</dbReference>
<evidence type="ECO:0000313" key="3">
    <source>
        <dbReference type="Proteomes" id="UP001179181"/>
    </source>
</evidence>
<evidence type="ECO:0000256" key="1">
    <source>
        <dbReference type="SAM" id="MobiDB-lite"/>
    </source>
</evidence>
<organism evidence="2 3">
    <name type="scientific">Dyadobacter arcticus</name>
    <dbReference type="NCBI Taxonomy" id="1078754"/>
    <lineage>
        <taxon>Bacteria</taxon>
        <taxon>Pseudomonadati</taxon>
        <taxon>Bacteroidota</taxon>
        <taxon>Cytophagia</taxon>
        <taxon>Cytophagales</taxon>
        <taxon>Spirosomataceae</taxon>
        <taxon>Dyadobacter</taxon>
    </lineage>
</organism>
<feature type="region of interest" description="Disordered" evidence="1">
    <location>
        <begin position="1"/>
        <end position="30"/>
    </location>
</feature>
<accession>A0ABX0USL5</accession>
<evidence type="ECO:0000313" key="2">
    <source>
        <dbReference type="EMBL" id="NIJ54750.1"/>
    </source>
</evidence>
<protein>
    <submittedName>
        <fullName evidence="2">Uncharacterized protein</fullName>
    </submittedName>
</protein>
<comment type="caution">
    <text evidence="2">The sequence shown here is derived from an EMBL/GenBank/DDBJ whole genome shotgun (WGS) entry which is preliminary data.</text>
</comment>
<proteinExistence type="predicted"/>
<feature type="compositionally biased region" description="Basic and acidic residues" evidence="1">
    <location>
        <begin position="1"/>
        <end position="19"/>
    </location>
</feature>
<gene>
    <name evidence="2" type="ORF">FHS68_003937</name>
</gene>
<sequence>MEKVIKRKKAADNPKHPLDRQFSSPEEGAQAKTDYVMTKVFKNADWSSLKK</sequence>
<dbReference type="Proteomes" id="UP001179181">
    <property type="component" value="Unassembled WGS sequence"/>
</dbReference>
<name>A0ABX0USL5_9BACT</name>
<reference evidence="2 3" key="1">
    <citation type="submission" date="2020-03" db="EMBL/GenBank/DDBJ databases">
        <title>Genomic Encyclopedia of Type Strains, Phase IV (KMG-IV): sequencing the most valuable type-strain genomes for metagenomic binning, comparative biology and taxonomic classification.</title>
        <authorList>
            <person name="Goeker M."/>
        </authorList>
    </citation>
    <scope>NUCLEOTIDE SEQUENCE [LARGE SCALE GENOMIC DNA]</scope>
    <source>
        <strain evidence="2 3">DSM 102865</strain>
    </source>
</reference>
<keyword evidence="3" id="KW-1185">Reference proteome</keyword>